<comment type="caution">
    <text evidence="4">The sequence shown here is derived from an EMBL/GenBank/DDBJ whole genome shotgun (WGS) entry which is preliminary data.</text>
</comment>
<gene>
    <name evidence="4" type="ORF">C0630_18550</name>
</gene>
<dbReference type="AlphaFoldDB" id="A0A2N6CS40"/>
<dbReference type="GO" id="GO:0005829">
    <property type="term" value="C:cytosol"/>
    <property type="evidence" value="ECO:0007669"/>
    <property type="project" value="TreeGrafter"/>
</dbReference>
<dbReference type="GO" id="GO:0019323">
    <property type="term" value="P:pentose catabolic process"/>
    <property type="evidence" value="ECO:0007669"/>
    <property type="project" value="TreeGrafter"/>
</dbReference>
<dbReference type="SUPFAM" id="SSF53639">
    <property type="entry name" value="AraD/HMP-PK domain-like"/>
    <property type="match status" value="1"/>
</dbReference>
<reference evidence="4 5" key="1">
    <citation type="submission" date="2017-11" db="EMBL/GenBank/DDBJ databases">
        <title>Genome-resolved metagenomics identifies genetic mobility, metabolic interactions, and unexpected diversity in perchlorate-reducing communities.</title>
        <authorList>
            <person name="Barnum T.P."/>
            <person name="Figueroa I.A."/>
            <person name="Carlstrom C.I."/>
            <person name="Lucas L.N."/>
            <person name="Engelbrektson A.L."/>
            <person name="Coates J.D."/>
        </authorList>
    </citation>
    <scope>NUCLEOTIDE SEQUENCE [LARGE SCALE GENOMIC DNA]</scope>
    <source>
        <strain evidence="4">BM301</strain>
    </source>
</reference>
<dbReference type="EMBL" id="PKUN01000030">
    <property type="protein sequence ID" value="PLX59902.1"/>
    <property type="molecule type" value="Genomic_DNA"/>
</dbReference>
<dbReference type="Gene3D" id="3.40.225.10">
    <property type="entry name" value="Class II aldolase/adducin N-terminal domain"/>
    <property type="match status" value="1"/>
</dbReference>
<evidence type="ECO:0000313" key="5">
    <source>
        <dbReference type="Proteomes" id="UP000235015"/>
    </source>
</evidence>
<name>A0A2N6CS40_9GAMM</name>
<dbReference type="PANTHER" id="PTHR22789:SF0">
    <property type="entry name" value="3-OXO-TETRONATE 4-PHOSPHATE DECARBOXYLASE-RELATED"/>
    <property type="match status" value="1"/>
</dbReference>
<accession>A0A2N6CS40</accession>
<dbReference type="InterPro" id="IPR036409">
    <property type="entry name" value="Aldolase_II/adducin_N_sf"/>
</dbReference>
<proteinExistence type="predicted"/>
<protein>
    <submittedName>
        <fullName evidence="4">Class II aldolase</fullName>
    </submittedName>
</protein>
<evidence type="ECO:0000259" key="3">
    <source>
        <dbReference type="SMART" id="SM01007"/>
    </source>
</evidence>
<dbReference type="InterPro" id="IPR050197">
    <property type="entry name" value="Aldolase_class_II_sugar_metab"/>
</dbReference>
<dbReference type="GO" id="GO:0046872">
    <property type="term" value="F:metal ion binding"/>
    <property type="evidence" value="ECO:0007669"/>
    <property type="project" value="UniProtKB-KW"/>
</dbReference>
<keyword evidence="2" id="KW-0456">Lyase</keyword>
<evidence type="ECO:0000256" key="1">
    <source>
        <dbReference type="ARBA" id="ARBA00022723"/>
    </source>
</evidence>
<dbReference type="GO" id="GO:0016832">
    <property type="term" value="F:aldehyde-lyase activity"/>
    <property type="evidence" value="ECO:0007669"/>
    <property type="project" value="TreeGrafter"/>
</dbReference>
<dbReference type="PANTHER" id="PTHR22789">
    <property type="entry name" value="FUCULOSE PHOSPHATE ALDOLASE"/>
    <property type="match status" value="1"/>
</dbReference>
<dbReference type="Proteomes" id="UP000235015">
    <property type="component" value="Unassembled WGS sequence"/>
</dbReference>
<evidence type="ECO:0000256" key="2">
    <source>
        <dbReference type="ARBA" id="ARBA00023239"/>
    </source>
</evidence>
<keyword evidence="1" id="KW-0479">Metal-binding</keyword>
<feature type="domain" description="Class II aldolase/adducin N-terminal" evidence="3">
    <location>
        <begin position="5"/>
        <end position="177"/>
    </location>
</feature>
<dbReference type="STRING" id="1111735.GCA_000428045_03218"/>
<dbReference type="SMART" id="SM01007">
    <property type="entry name" value="Aldolase_II"/>
    <property type="match status" value="1"/>
</dbReference>
<sequence length="186" mass="20123">MELREQLVQYYQWLRRHGNNDSHSGNASVREGDRFWITPTGACADTLSVNDLVACSVSQGCPAGASLDGPLHQQVYQQNSAATAVLHSHGPYSVATTLNGETFIPVDFEGQLYFPQVPVITIAYADYVAQAPAAVAAMLKTHRITVVRGHGVYAVGETLNLAYKWTCSLELSAKTAFIAHQLGSVD</sequence>
<dbReference type="InterPro" id="IPR001303">
    <property type="entry name" value="Aldolase_II/adducin_N"/>
</dbReference>
<dbReference type="Pfam" id="PF00596">
    <property type="entry name" value="Aldolase_II"/>
    <property type="match status" value="1"/>
</dbReference>
<organism evidence="4 5">
    <name type="scientific">Sedimenticola selenatireducens</name>
    <dbReference type="NCBI Taxonomy" id="191960"/>
    <lineage>
        <taxon>Bacteria</taxon>
        <taxon>Pseudomonadati</taxon>
        <taxon>Pseudomonadota</taxon>
        <taxon>Gammaproteobacteria</taxon>
        <taxon>Chromatiales</taxon>
        <taxon>Sedimenticolaceae</taxon>
        <taxon>Sedimenticola</taxon>
    </lineage>
</organism>
<dbReference type="RefSeq" id="WP_029135182.1">
    <property type="nucleotide sequence ID" value="NZ_PKUN01000030.1"/>
</dbReference>
<evidence type="ECO:0000313" key="4">
    <source>
        <dbReference type="EMBL" id="PLX59902.1"/>
    </source>
</evidence>